<keyword evidence="3" id="KW-0804">Transcription</keyword>
<reference evidence="8" key="1">
    <citation type="submission" date="2023-07" db="EMBL/GenBank/DDBJ databases">
        <title>Conexibacter stalactiti sp. nov., isolated from stalactites in a lava cave and emended description of the genus Conexibacter.</title>
        <authorList>
            <person name="Lee S.D."/>
        </authorList>
    </citation>
    <scope>NUCLEOTIDE SEQUENCE [LARGE SCALE GENOMIC DNA]</scope>
    <source>
        <strain evidence="8">KCTC 39840</strain>
    </source>
</reference>
<evidence type="ECO:0000313" key="8">
    <source>
        <dbReference type="Proteomes" id="UP001284601"/>
    </source>
</evidence>
<dbReference type="InterPro" id="IPR009057">
    <property type="entry name" value="Homeodomain-like_sf"/>
</dbReference>
<dbReference type="InterPro" id="IPR001647">
    <property type="entry name" value="HTH_TetR"/>
</dbReference>
<feature type="DNA-binding region" description="H-T-H motif" evidence="4">
    <location>
        <begin position="62"/>
        <end position="81"/>
    </location>
</feature>
<evidence type="ECO:0000256" key="3">
    <source>
        <dbReference type="ARBA" id="ARBA00023163"/>
    </source>
</evidence>
<keyword evidence="2 4" id="KW-0238">DNA-binding</keyword>
<keyword evidence="1" id="KW-0805">Transcription regulation</keyword>
<dbReference type="PROSITE" id="PS50977">
    <property type="entry name" value="HTH_TETR_2"/>
    <property type="match status" value="1"/>
</dbReference>
<dbReference type="EMBL" id="JAWSTH010000031">
    <property type="protein sequence ID" value="MDW5595320.1"/>
    <property type="molecule type" value="Genomic_DNA"/>
</dbReference>
<dbReference type="InterPro" id="IPR050109">
    <property type="entry name" value="HTH-type_TetR-like_transc_reg"/>
</dbReference>
<evidence type="ECO:0000313" key="7">
    <source>
        <dbReference type="EMBL" id="MDW5595320.1"/>
    </source>
</evidence>
<sequence>MPEETSAVGRPGRKRRPAAPHDVQLPSGRHGLSPRFVADNQRDRIVEALVDVVFSLGYPAASVERVSARAGVSRRTFYEQFDGKEDAFVRTCDDAAARLYARVDAARATGTTASEQLHAGLAALLDGLARKPRVAHMCVVGILSAGPAAIERRDAHNAGFARLLEEIARGQGGAPLPPLTAEGIVGAVHDVVYKRIAAGETSTLPALLDDLHGFCTLLFGQATDPRRA</sequence>
<accession>A0ABU4HPZ8</accession>
<name>A0ABU4HPZ8_9ACTN</name>
<dbReference type="SUPFAM" id="SSF46689">
    <property type="entry name" value="Homeodomain-like"/>
    <property type="match status" value="1"/>
</dbReference>
<evidence type="ECO:0000256" key="4">
    <source>
        <dbReference type="PROSITE-ProRule" id="PRU00335"/>
    </source>
</evidence>
<reference evidence="7 8" key="2">
    <citation type="submission" date="2023-10" db="EMBL/GenBank/DDBJ databases">
        <authorList>
            <person name="Han X.F."/>
        </authorList>
    </citation>
    <scope>NUCLEOTIDE SEQUENCE [LARGE SCALE GENOMIC DNA]</scope>
    <source>
        <strain evidence="7 8">KCTC 39840</strain>
    </source>
</reference>
<dbReference type="Pfam" id="PF00440">
    <property type="entry name" value="TetR_N"/>
    <property type="match status" value="1"/>
</dbReference>
<evidence type="ECO:0000259" key="6">
    <source>
        <dbReference type="PROSITE" id="PS50977"/>
    </source>
</evidence>
<organism evidence="7 8">
    <name type="scientific">Conexibacter stalactiti</name>
    <dbReference type="NCBI Taxonomy" id="1940611"/>
    <lineage>
        <taxon>Bacteria</taxon>
        <taxon>Bacillati</taxon>
        <taxon>Actinomycetota</taxon>
        <taxon>Thermoleophilia</taxon>
        <taxon>Solirubrobacterales</taxon>
        <taxon>Conexibacteraceae</taxon>
        <taxon>Conexibacter</taxon>
    </lineage>
</organism>
<evidence type="ECO:0000256" key="1">
    <source>
        <dbReference type="ARBA" id="ARBA00023015"/>
    </source>
</evidence>
<keyword evidence="8" id="KW-1185">Reference proteome</keyword>
<evidence type="ECO:0000256" key="5">
    <source>
        <dbReference type="SAM" id="MobiDB-lite"/>
    </source>
</evidence>
<feature type="domain" description="HTH tetR-type" evidence="6">
    <location>
        <begin position="39"/>
        <end position="99"/>
    </location>
</feature>
<protein>
    <submittedName>
        <fullName evidence="7">TetR/AcrR family transcriptional regulator</fullName>
    </submittedName>
</protein>
<feature type="region of interest" description="Disordered" evidence="5">
    <location>
        <begin position="1"/>
        <end position="33"/>
    </location>
</feature>
<dbReference type="Proteomes" id="UP001284601">
    <property type="component" value="Unassembled WGS sequence"/>
</dbReference>
<evidence type="ECO:0000256" key="2">
    <source>
        <dbReference type="ARBA" id="ARBA00023125"/>
    </source>
</evidence>
<proteinExistence type="predicted"/>
<comment type="caution">
    <text evidence="7">The sequence shown here is derived from an EMBL/GenBank/DDBJ whole genome shotgun (WGS) entry which is preliminary data.</text>
</comment>
<dbReference type="PANTHER" id="PTHR30055:SF234">
    <property type="entry name" value="HTH-TYPE TRANSCRIPTIONAL REGULATOR BETI"/>
    <property type="match status" value="1"/>
</dbReference>
<dbReference type="Gene3D" id="1.10.357.10">
    <property type="entry name" value="Tetracycline Repressor, domain 2"/>
    <property type="match status" value="1"/>
</dbReference>
<gene>
    <name evidence="7" type="ORF">R7226_13310</name>
</gene>
<dbReference type="RefSeq" id="WP_318597658.1">
    <property type="nucleotide sequence ID" value="NZ_JAWSTH010000031.1"/>
</dbReference>
<dbReference type="PANTHER" id="PTHR30055">
    <property type="entry name" value="HTH-TYPE TRANSCRIPTIONAL REGULATOR RUTR"/>
    <property type="match status" value="1"/>
</dbReference>